<sequence>MTFLARLPHSRSTHGKRRVGLVRRLARRLPVLVAQVVLAMGPSQMPAFAQTACGPGAYAAPDGDFVVLVASPAVPAPALRYLFRDGRRGATSDPAAPLACVAGEVRVQGRAWQRTVFRETPATFHSAGTAMNGVLIEPTGGESKPPLVVMVHGSERTSPVGGVYGYAMAAQGISVFVYDKRGTGKSGGEYTQNFELLATDAANALETAHHLAAGRHGRAGFYGGSQGGWVAPLAAARTQADFVAIGFGLVASPIEEDREQMVSEVRSAGGGAEAEALVNRLSQVTAKLLLSGFRQGYDELDAVRREMAGTSWAAKIEGEHSGAIARMPNNELRRIGRARFDNLELIWDHDAVQPLRQLRSPLLWVLAGEDREAPIETTRNALLALAQEGKPVDLYLFPDTDHGMVEFTTHSDGSRSPTRITDGYLKLIGDWIKGGVSGPYGRGEKLTSH</sequence>
<reference evidence="2 3" key="1">
    <citation type="submission" date="2024-04" db="EMBL/GenBank/DDBJ databases">
        <title>Novel species of the genus Ideonella isolated from streams.</title>
        <authorList>
            <person name="Lu H."/>
        </authorList>
    </citation>
    <scope>NUCLEOTIDE SEQUENCE [LARGE SCALE GENOMIC DNA]</scope>
    <source>
        <strain evidence="2 3">DXS29W</strain>
    </source>
</reference>
<dbReference type="Pfam" id="PF12146">
    <property type="entry name" value="Hydrolase_4"/>
    <property type="match status" value="1"/>
</dbReference>
<protein>
    <submittedName>
        <fullName evidence="2">Alpha/beta hydrolase</fullName>
    </submittedName>
</protein>
<gene>
    <name evidence="2" type="ORF">AACH06_28900</name>
</gene>
<comment type="caution">
    <text evidence="2">The sequence shown here is derived from an EMBL/GenBank/DDBJ whole genome shotgun (WGS) entry which is preliminary data.</text>
</comment>
<evidence type="ECO:0000313" key="3">
    <source>
        <dbReference type="Proteomes" id="UP001371218"/>
    </source>
</evidence>
<dbReference type="RefSeq" id="WP_341429289.1">
    <property type="nucleotide sequence ID" value="NZ_JBBUTG010000037.1"/>
</dbReference>
<keyword evidence="3" id="KW-1185">Reference proteome</keyword>
<dbReference type="InterPro" id="IPR053145">
    <property type="entry name" value="AB_hydrolase_Est10"/>
</dbReference>
<dbReference type="PANTHER" id="PTHR43265:SF1">
    <property type="entry name" value="ESTERASE ESTD"/>
    <property type="match status" value="1"/>
</dbReference>
<dbReference type="GO" id="GO:0016787">
    <property type="term" value="F:hydrolase activity"/>
    <property type="evidence" value="ECO:0007669"/>
    <property type="project" value="UniProtKB-KW"/>
</dbReference>
<dbReference type="SUPFAM" id="SSF53474">
    <property type="entry name" value="alpha/beta-Hydrolases"/>
    <property type="match status" value="1"/>
</dbReference>
<dbReference type="Gene3D" id="3.40.50.1820">
    <property type="entry name" value="alpha/beta hydrolase"/>
    <property type="match status" value="1"/>
</dbReference>
<dbReference type="InterPro" id="IPR029058">
    <property type="entry name" value="AB_hydrolase_fold"/>
</dbReference>
<dbReference type="EMBL" id="JBBUTG010000037">
    <property type="protein sequence ID" value="MEK8034856.1"/>
    <property type="molecule type" value="Genomic_DNA"/>
</dbReference>
<proteinExistence type="predicted"/>
<organism evidence="2 3">
    <name type="scientific">Ideonella lacteola</name>
    <dbReference type="NCBI Taxonomy" id="2984193"/>
    <lineage>
        <taxon>Bacteria</taxon>
        <taxon>Pseudomonadati</taxon>
        <taxon>Pseudomonadota</taxon>
        <taxon>Betaproteobacteria</taxon>
        <taxon>Burkholderiales</taxon>
        <taxon>Sphaerotilaceae</taxon>
        <taxon>Ideonella</taxon>
    </lineage>
</organism>
<evidence type="ECO:0000313" key="2">
    <source>
        <dbReference type="EMBL" id="MEK8034856.1"/>
    </source>
</evidence>
<feature type="domain" description="Serine aminopeptidase S33" evidence="1">
    <location>
        <begin position="147"/>
        <end position="395"/>
    </location>
</feature>
<evidence type="ECO:0000259" key="1">
    <source>
        <dbReference type="Pfam" id="PF12146"/>
    </source>
</evidence>
<keyword evidence="2" id="KW-0378">Hydrolase</keyword>
<dbReference type="InterPro" id="IPR022742">
    <property type="entry name" value="Hydrolase_4"/>
</dbReference>
<name>A0ABU9BXZ6_9BURK</name>
<dbReference type="Proteomes" id="UP001371218">
    <property type="component" value="Unassembled WGS sequence"/>
</dbReference>
<dbReference type="PANTHER" id="PTHR43265">
    <property type="entry name" value="ESTERASE ESTD"/>
    <property type="match status" value="1"/>
</dbReference>
<accession>A0ABU9BXZ6</accession>